<dbReference type="GO" id="GO:0003677">
    <property type="term" value="F:DNA binding"/>
    <property type="evidence" value="ECO:0007669"/>
    <property type="project" value="UniProtKB-KW"/>
</dbReference>
<proteinExistence type="predicted"/>
<dbReference type="SMART" id="SM00066">
    <property type="entry name" value="GAL4"/>
    <property type="match status" value="1"/>
</dbReference>
<keyword evidence="1" id="KW-0805">Transcription regulation</keyword>
<dbReference type="RefSeq" id="XP_025402427.1">
    <property type="nucleotide sequence ID" value="XM_025539153.1"/>
</dbReference>
<dbReference type="PANTHER" id="PTHR38791">
    <property type="entry name" value="ZN(II)2CYS6 TRANSCRIPTION FACTOR (EUROFUNG)-RELATED-RELATED"/>
    <property type="match status" value="1"/>
</dbReference>
<keyword evidence="3" id="KW-0804">Transcription</keyword>
<feature type="region of interest" description="Disordered" evidence="5">
    <location>
        <begin position="61"/>
        <end position="99"/>
    </location>
</feature>
<keyword evidence="2" id="KW-0238">DNA-binding</keyword>
<dbReference type="SUPFAM" id="SSF57701">
    <property type="entry name" value="Zn2/Cys6 DNA-binding domain"/>
    <property type="match status" value="1"/>
</dbReference>
<evidence type="ECO:0000313" key="8">
    <source>
        <dbReference type="Proteomes" id="UP000247233"/>
    </source>
</evidence>
<evidence type="ECO:0000256" key="2">
    <source>
        <dbReference type="ARBA" id="ARBA00023125"/>
    </source>
</evidence>
<dbReference type="PROSITE" id="PS50048">
    <property type="entry name" value="ZN2_CY6_FUNGAL_2"/>
    <property type="match status" value="1"/>
</dbReference>
<dbReference type="PROSITE" id="PS00463">
    <property type="entry name" value="ZN2_CY6_FUNGAL_1"/>
    <property type="match status" value="1"/>
</dbReference>
<dbReference type="PANTHER" id="PTHR38791:SF5">
    <property type="entry name" value="TRANSCRIPTION FACTOR DBAG-RELATED"/>
    <property type="match status" value="1"/>
</dbReference>
<dbReference type="GO" id="GO:0009893">
    <property type="term" value="P:positive regulation of metabolic process"/>
    <property type="evidence" value="ECO:0007669"/>
    <property type="project" value="UniProtKB-ARBA"/>
</dbReference>
<dbReference type="InterPro" id="IPR001138">
    <property type="entry name" value="Zn2Cys6_DnaBD"/>
</dbReference>
<name>A0A317WYG1_9EURO</name>
<dbReference type="Pfam" id="PF11951">
    <property type="entry name" value="Fungal_trans_2"/>
    <property type="match status" value="1"/>
</dbReference>
<dbReference type="GeneID" id="37061390"/>
<comment type="caution">
    <text evidence="7">The sequence shown here is derived from an EMBL/GenBank/DDBJ whole genome shotgun (WGS) entry which is preliminary data.</text>
</comment>
<dbReference type="InterPro" id="IPR053175">
    <property type="entry name" value="DHMBA_Reg_Transcription_Factor"/>
</dbReference>
<dbReference type="GO" id="GO:0008270">
    <property type="term" value="F:zinc ion binding"/>
    <property type="evidence" value="ECO:0007669"/>
    <property type="project" value="InterPro"/>
</dbReference>
<evidence type="ECO:0000256" key="3">
    <source>
        <dbReference type="ARBA" id="ARBA00023163"/>
    </source>
</evidence>
<protein>
    <submittedName>
        <fullName evidence="7">Zn(II)2Cys6 transcription factor</fullName>
    </submittedName>
</protein>
<dbReference type="Proteomes" id="UP000247233">
    <property type="component" value="Unassembled WGS sequence"/>
</dbReference>
<dbReference type="InterPro" id="IPR021858">
    <property type="entry name" value="Fun_TF"/>
</dbReference>
<dbReference type="OrthoDB" id="5429770at2759"/>
<dbReference type="EMBL" id="MSFL01000004">
    <property type="protein sequence ID" value="PWY89240.1"/>
    <property type="molecule type" value="Genomic_DNA"/>
</dbReference>
<reference evidence="7 8" key="1">
    <citation type="submission" date="2016-12" db="EMBL/GenBank/DDBJ databases">
        <title>The genomes of Aspergillus section Nigri reveals drivers in fungal speciation.</title>
        <authorList>
            <consortium name="DOE Joint Genome Institute"/>
            <person name="Vesth T.C."/>
            <person name="Nybo J."/>
            <person name="Theobald S."/>
            <person name="Brandl J."/>
            <person name="Frisvad J.C."/>
            <person name="Nielsen K.F."/>
            <person name="Lyhne E.K."/>
            <person name="Kogle M.E."/>
            <person name="Kuo A."/>
            <person name="Riley R."/>
            <person name="Clum A."/>
            <person name="Nolan M."/>
            <person name="Lipzen A."/>
            <person name="Salamov A."/>
            <person name="Henrissat B."/>
            <person name="Wiebenga A."/>
            <person name="De Vries R.P."/>
            <person name="Grigoriev I.V."/>
            <person name="Mortensen U.H."/>
            <person name="Andersen M.R."/>
            <person name="Baker S.E."/>
        </authorList>
    </citation>
    <scope>NUCLEOTIDE SEQUENCE [LARGE SCALE GENOMIC DNA]</scope>
    <source>
        <strain evidence="7 8">CBS 117.55</strain>
    </source>
</reference>
<dbReference type="Gene3D" id="4.10.240.10">
    <property type="entry name" value="Zn(2)-C6 fungal-type DNA-binding domain"/>
    <property type="match status" value="1"/>
</dbReference>
<dbReference type="VEuPathDB" id="FungiDB:BO70DRAFT_285242"/>
<evidence type="ECO:0000259" key="6">
    <source>
        <dbReference type="PROSITE" id="PS50048"/>
    </source>
</evidence>
<sequence length="532" mass="58449">MVYRGKPSSACAWCRARRLKCDRKRPSCSSCVRARRTCTGYRDIVALSFQDQTDEVIGKARRRVDKQTVEPSPSPSSFISDLSTVADDDTNDDDQVQPGPGPLMLQHIPAPTRDDGISFVLANHVATGPSAHAHLSFLPSLLQAVSNPAITASVNAMGLATLANIQRNPRLMLAARREYSTALSETNAALCDQARATSDSTLAAVLLLGLFEIVTCDTPALMARWANHIDGAMKMVELRGAEQLRTPTGLGLFMQLRSQFVLSNIYRKKSTPTWLLELSQDAVEQQDLQNGSMEQLFAYLTKTSDLCARISVGTHDGPTAIIYEAMKMDADLVAWALSVDPSWQYSRINITPDSETDPLFSPIYGDYYHIYSNINSAVLWNTYRLTRIVVHEIIGAVCQRVCEISGGENAEHRAAIRRSEELSLQMAEDICASVPFVFRYSASVCPGLPQASGGIFRLHWALFVAADCLGSTPPLQAWILDCLDQIGYNSGVQQALSMSKILRSGMHLEWLTGDFKRLGAPAGQRDINQSLD</sequence>
<keyword evidence="8" id="KW-1185">Reference proteome</keyword>
<keyword evidence="4" id="KW-0539">Nucleus</keyword>
<evidence type="ECO:0000256" key="5">
    <source>
        <dbReference type="SAM" id="MobiDB-lite"/>
    </source>
</evidence>
<organism evidence="7 8">
    <name type="scientific">Aspergillus heteromorphus CBS 117.55</name>
    <dbReference type="NCBI Taxonomy" id="1448321"/>
    <lineage>
        <taxon>Eukaryota</taxon>
        <taxon>Fungi</taxon>
        <taxon>Dikarya</taxon>
        <taxon>Ascomycota</taxon>
        <taxon>Pezizomycotina</taxon>
        <taxon>Eurotiomycetes</taxon>
        <taxon>Eurotiomycetidae</taxon>
        <taxon>Eurotiales</taxon>
        <taxon>Aspergillaceae</taxon>
        <taxon>Aspergillus</taxon>
        <taxon>Aspergillus subgen. Circumdati</taxon>
    </lineage>
</organism>
<evidence type="ECO:0000256" key="1">
    <source>
        <dbReference type="ARBA" id="ARBA00023015"/>
    </source>
</evidence>
<dbReference type="InterPro" id="IPR036864">
    <property type="entry name" value="Zn2-C6_fun-type_DNA-bd_sf"/>
</dbReference>
<dbReference type="GO" id="GO:0000981">
    <property type="term" value="F:DNA-binding transcription factor activity, RNA polymerase II-specific"/>
    <property type="evidence" value="ECO:0007669"/>
    <property type="project" value="InterPro"/>
</dbReference>
<dbReference type="CDD" id="cd00067">
    <property type="entry name" value="GAL4"/>
    <property type="match status" value="1"/>
</dbReference>
<gene>
    <name evidence="7" type="ORF">BO70DRAFT_285242</name>
</gene>
<accession>A0A317WYG1</accession>
<evidence type="ECO:0000313" key="7">
    <source>
        <dbReference type="EMBL" id="PWY89240.1"/>
    </source>
</evidence>
<dbReference type="AlphaFoldDB" id="A0A317WYG1"/>
<feature type="compositionally biased region" description="Acidic residues" evidence="5">
    <location>
        <begin position="86"/>
        <end position="95"/>
    </location>
</feature>
<feature type="domain" description="Zn(2)-C6 fungal-type" evidence="6">
    <location>
        <begin position="10"/>
        <end position="39"/>
    </location>
</feature>
<evidence type="ECO:0000256" key="4">
    <source>
        <dbReference type="ARBA" id="ARBA00023242"/>
    </source>
</evidence>
<dbReference type="STRING" id="1448321.A0A317WYG1"/>
<dbReference type="Pfam" id="PF00172">
    <property type="entry name" value="Zn_clus"/>
    <property type="match status" value="1"/>
</dbReference>